<sequence>MSEEFLKYSGWAIAVISLVVNILQLLKNNDLKKKINTSTQTVGQNARANQQTSSGSGSNYASGRDINVGK</sequence>
<evidence type="ECO:0000313" key="3">
    <source>
        <dbReference type="EMBL" id="TGE21597.1"/>
    </source>
</evidence>
<reference evidence="3 4" key="1">
    <citation type="submission" date="2019-04" db="EMBL/GenBank/DDBJ databases">
        <authorList>
            <person name="Feng G."/>
            <person name="Zhang J."/>
            <person name="Zhu H."/>
        </authorList>
    </citation>
    <scope>NUCLEOTIDE SEQUENCE [LARGE SCALE GENOMIC DNA]</scope>
    <source>
        <strain evidence="3 4">JCM 31653</strain>
    </source>
</reference>
<organism evidence="3 4">
    <name type="scientific">Hymenobacter aquaticus</name>
    <dbReference type="NCBI Taxonomy" id="1867101"/>
    <lineage>
        <taxon>Bacteria</taxon>
        <taxon>Pseudomonadati</taxon>
        <taxon>Bacteroidota</taxon>
        <taxon>Cytophagia</taxon>
        <taxon>Cytophagales</taxon>
        <taxon>Hymenobacteraceae</taxon>
        <taxon>Hymenobacter</taxon>
    </lineage>
</organism>
<protein>
    <submittedName>
        <fullName evidence="3">Uncharacterized protein</fullName>
    </submittedName>
</protein>
<feature type="transmembrane region" description="Helical" evidence="2">
    <location>
        <begin position="6"/>
        <end position="26"/>
    </location>
</feature>
<feature type="region of interest" description="Disordered" evidence="1">
    <location>
        <begin position="37"/>
        <end position="70"/>
    </location>
</feature>
<evidence type="ECO:0000256" key="1">
    <source>
        <dbReference type="SAM" id="MobiDB-lite"/>
    </source>
</evidence>
<dbReference type="Proteomes" id="UP000297549">
    <property type="component" value="Unassembled WGS sequence"/>
</dbReference>
<keyword evidence="2" id="KW-1133">Transmembrane helix</keyword>
<accession>A0A4Z0PV46</accession>
<name>A0A4Z0PV46_9BACT</name>
<feature type="compositionally biased region" description="Polar residues" evidence="1">
    <location>
        <begin position="37"/>
        <end position="61"/>
    </location>
</feature>
<keyword evidence="2" id="KW-0812">Transmembrane</keyword>
<dbReference type="AlphaFoldDB" id="A0A4Z0PV46"/>
<evidence type="ECO:0000313" key="4">
    <source>
        <dbReference type="Proteomes" id="UP000297549"/>
    </source>
</evidence>
<evidence type="ECO:0000256" key="2">
    <source>
        <dbReference type="SAM" id="Phobius"/>
    </source>
</evidence>
<gene>
    <name evidence="3" type="ORF">E5K00_15060</name>
</gene>
<keyword evidence="4" id="KW-1185">Reference proteome</keyword>
<comment type="caution">
    <text evidence="3">The sequence shown here is derived from an EMBL/GenBank/DDBJ whole genome shotgun (WGS) entry which is preliminary data.</text>
</comment>
<dbReference type="RefSeq" id="WP_135464143.1">
    <property type="nucleotide sequence ID" value="NZ_SRLC01000002.1"/>
</dbReference>
<keyword evidence="2" id="KW-0472">Membrane</keyword>
<proteinExistence type="predicted"/>
<dbReference type="EMBL" id="SRLC01000002">
    <property type="protein sequence ID" value="TGE21597.1"/>
    <property type="molecule type" value="Genomic_DNA"/>
</dbReference>